<dbReference type="EMBL" id="JAFIQS010000011">
    <property type="protein sequence ID" value="KAG5164650.1"/>
    <property type="molecule type" value="Genomic_DNA"/>
</dbReference>
<accession>A0A8H7XN60</accession>
<dbReference type="InterPro" id="IPR015943">
    <property type="entry name" value="WD40/YVTN_repeat-like_dom_sf"/>
</dbReference>
<dbReference type="InterPro" id="IPR011044">
    <property type="entry name" value="Quino_amine_DH_bsu"/>
</dbReference>
<dbReference type="SMART" id="SM00382">
    <property type="entry name" value="AAA"/>
    <property type="match status" value="1"/>
</dbReference>
<dbReference type="OrthoDB" id="163438at2759"/>
<dbReference type="PANTHER" id="PTHR10039:SF14">
    <property type="entry name" value="NACHT DOMAIN-CONTAINING PROTEIN"/>
    <property type="match status" value="1"/>
</dbReference>
<feature type="domain" description="AAA+ ATPase" evidence="2">
    <location>
        <begin position="394"/>
        <end position="531"/>
    </location>
</feature>
<dbReference type="Gene3D" id="2.130.10.10">
    <property type="entry name" value="YVTN repeat-like/Quinoprotein amine dehydrogenase"/>
    <property type="match status" value="1"/>
</dbReference>
<proteinExistence type="predicted"/>
<dbReference type="PANTHER" id="PTHR10039">
    <property type="entry name" value="AMELOGENIN"/>
    <property type="match status" value="1"/>
</dbReference>
<gene>
    <name evidence="3" type="ORF">JR316_010291</name>
</gene>
<name>A0A8H7XN60_PSICU</name>
<evidence type="ECO:0000313" key="3">
    <source>
        <dbReference type="EMBL" id="KAG5164650.1"/>
    </source>
</evidence>
<dbReference type="InterPro" id="IPR056884">
    <property type="entry name" value="NPHP3-like_N"/>
</dbReference>
<dbReference type="InterPro" id="IPR027417">
    <property type="entry name" value="P-loop_NTPase"/>
</dbReference>
<dbReference type="Gene3D" id="3.40.50.300">
    <property type="entry name" value="P-loop containing nucleotide triphosphate hydrolases"/>
    <property type="match status" value="1"/>
</dbReference>
<organism evidence="3">
    <name type="scientific">Psilocybe cubensis</name>
    <name type="common">Psychedelic mushroom</name>
    <name type="synonym">Stropharia cubensis</name>
    <dbReference type="NCBI Taxonomy" id="181762"/>
    <lineage>
        <taxon>Eukaryota</taxon>
        <taxon>Fungi</taxon>
        <taxon>Dikarya</taxon>
        <taxon>Basidiomycota</taxon>
        <taxon>Agaricomycotina</taxon>
        <taxon>Agaricomycetes</taxon>
        <taxon>Agaricomycetidae</taxon>
        <taxon>Agaricales</taxon>
        <taxon>Agaricineae</taxon>
        <taxon>Strophariaceae</taxon>
        <taxon>Psilocybe</taxon>
    </lineage>
</organism>
<dbReference type="SUPFAM" id="SSF50969">
    <property type="entry name" value="YVTN repeat-like/Quinoprotein amine dehydrogenase"/>
    <property type="match status" value="1"/>
</dbReference>
<evidence type="ECO:0000259" key="2">
    <source>
        <dbReference type="SMART" id="SM00382"/>
    </source>
</evidence>
<comment type="caution">
    <text evidence="3">The sequence shown here is derived from an EMBL/GenBank/DDBJ whole genome shotgun (WGS) entry which is preliminary data.</text>
</comment>
<protein>
    <recommendedName>
        <fullName evidence="2">AAA+ ATPase domain-containing protein</fullName>
    </recommendedName>
</protein>
<dbReference type="SUPFAM" id="SSF52540">
    <property type="entry name" value="P-loop containing nucleoside triphosphate hydrolases"/>
    <property type="match status" value="1"/>
</dbReference>
<evidence type="ECO:0000256" key="1">
    <source>
        <dbReference type="ARBA" id="ARBA00022737"/>
    </source>
</evidence>
<reference evidence="3" key="1">
    <citation type="submission" date="2021-02" db="EMBL/GenBank/DDBJ databases">
        <title>Psilocybe cubensis genome.</title>
        <authorList>
            <person name="Mckernan K.J."/>
            <person name="Crawford S."/>
            <person name="Trippe A."/>
            <person name="Kane L.T."/>
            <person name="Mclaughlin S."/>
        </authorList>
    </citation>
    <scope>NUCLEOTIDE SEQUENCE [LARGE SCALE GENOMIC DNA]</scope>
    <source>
        <strain evidence="3">MGC-MH-2018</strain>
    </source>
</reference>
<sequence>MEPGDGATGQLTSTTNVHRTGLGETVDIEISVILAMKYENHHKILARNPSFFVELSIGEEKQCTNAVQIKGGRVVWDKGMMLTINASSNLIIRMYCKHRHVRDDHVVAEASYEVLELERNTDIALDLYDPKSSAQNRTVVASVTLRLKVALSVTFKIGENTEMDFRSLTCLKHMEAIVGTISPEKFKQLRPAWVRLFSSLETFSSLAQKVAELDSRAQVAVGAMASAIKVLVDQIKRDERIEALGRIMCELYEYVVDACTVRKIASFEKTLQRLLAQTAECAYFISDYQRITMFAQRAVVNMISNADEMISNFEAAFGELKIALILGSSLQTTLVSYRILQIVERIENLIRIDRLPILENVGWDSAKTCLRGTREATIRSIVQWSSQRGDNAFTNNICLLSGPASCGKSTIVHSIAKLFHEQNRLGVAVFLHDEVLDVSSRKISSSIVHQLAGYDSTIQARIADKIKADQSLVWADIERQFRVLVVDTASSADSKLLLIGPILIIIDNLHLISDEERYKVLTTISDHSKTLPPNFRFLLTCRDDDDVAWRILRNVSRTQRVGYDDSDNGSNGELSQYIADFLTDLFSKRPLLSEHYNSLQLQGVFEARARGMHFWVSLVYRSVLACNEVDIIEFLSLLLSAPSPLSNNEAMDQLYHAIFKVFFRLELGAQHLFDVMIQSPKPLPLSYLRRMACIPWDPTNKVNIVDTTKALGLIIEIDRPEKGESLYGIHPSLEDFLTNPRRCETTGVYVDRNVPIDHSAAEVCIRIMNQSLRYNICRLDDDMTTNAEIRDNNQLIEQHLSRSLRYACFNWILHLENEDQELNDTLRLKLRTFTSSHILHWIEAMSILGHVEDIDSKLNKFLRWLQARDIKTGDDLYVVTAYALCFVRKFSAIISKGPLQIYISALPLMPQVSGLSLLRQDVSYLLPSRTIYHNELIEPSWTATSTTELEFSDDSCSFNHGTFIALGSRSGLVWVINCRTNYTMEWQINVNKGVQALTISPDRKQLGAVMETGQFSVHNFENGERIFYAETGVKNPFILYSNDCKSILIIDYCSGTSRTSDYHLWDALTGSLIVSGKILLHDPLGFALSPNGHRIAVPDEVGVKVIDLLTNKEVTDVSTGPRKRMSEKNCILAWAPDRSTLAIARGAESILYLWNMHDGGTGWACTIDAMRGPISSHSLHFTADSSLLILCLSCPRTQEREAMIILHTWDTRTGLLIRKQTILQGKKIALSRNLYIFPDGQEISLLSNSYSRDNHNGWDISMTLFADNTPAYMTHPPIFNDQKMVPKIFHVLSGREPSSTYASKVDEDGCIVNSTGKPFVFAPYPNYDISTSHLSSTYTQLEIKHPEAKLVVFKYVLEWGSKG</sequence>
<keyword evidence="1" id="KW-0677">Repeat</keyword>
<dbReference type="InterPro" id="IPR003593">
    <property type="entry name" value="AAA+_ATPase"/>
</dbReference>
<dbReference type="Pfam" id="PF24883">
    <property type="entry name" value="NPHP3_N"/>
    <property type="match status" value="1"/>
</dbReference>